<dbReference type="AlphaFoldDB" id="J9G6I0"/>
<evidence type="ECO:0008006" key="4">
    <source>
        <dbReference type="Google" id="ProtNLM"/>
    </source>
</evidence>
<dbReference type="Pfam" id="PF03993">
    <property type="entry name" value="DUF349"/>
    <property type="match status" value="5"/>
</dbReference>
<comment type="caution">
    <text evidence="3">The sequence shown here is derived from an EMBL/GenBank/DDBJ whole genome shotgun (WGS) entry which is preliminary data.</text>
</comment>
<gene>
    <name evidence="3" type="ORF">EVA_16822</name>
</gene>
<feature type="coiled-coil region" evidence="1">
    <location>
        <begin position="112"/>
        <end position="158"/>
    </location>
</feature>
<evidence type="ECO:0000313" key="3">
    <source>
        <dbReference type="EMBL" id="EJW95074.1"/>
    </source>
</evidence>
<name>J9G6I0_9ZZZZ</name>
<dbReference type="InterPro" id="IPR007139">
    <property type="entry name" value="DUF349"/>
</dbReference>
<evidence type="ECO:0000256" key="2">
    <source>
        <dbReference type="SAM" id="MobiDB-lite"/>
    </source>
</evidence>
<protein>
    <recommendedName>
        <fullName evidence="4">DUF349 domain-containing protein</fullName>
    </recommendedName>
</protein>
<dbReference type="EMBL" id="AMCI01006017">
    <property type="protein sequence ID" value="EJW95074.1"/>
    <property type="molecule type" value="Genomic_DNA"/>
</dbReference>
<proteinExistence type="predicted"/>
<evidence type="ECO:0000256" key="1">
    <source>
        <dbReference type="SAM" id="Coils"/>
    </source>
</evidence>
<feature type="coiled-coil region" evidence="1">
    <location>
        <begin position="548"/>
        <end position="617"/>
    </location>
</feature>
<accession>J9G6I0</accession>
<feature type="region of interest" description="Disordered" evidence="2">
    <location>
        <begin position="19"/>
        <end position="47"/>
    </location>
</feature>
<reference evidence="3" key="1">
    <citation type="journal article" date="2012" name="PLoS ONE">
        <title>Gene sets for utilization of primary and secondary nutrition supplies in the distal gut of endangered iberian lynx.</title>
        <authorList>
            <person name="Alcaide M."/>
            <person name="Messina E."/>
            <person name="Richter M."/>
            <person name="Bargiela R."/>
            <person name="Peplies J."/>
            <person name="Huws S.A."/>
            <person name="Newbold C.J."/>
            <person name="Golyshin P.N."/>
            <person name="Simon M.A."/>
            <person name="Lopez G."/>
            <person name="Yakimov M.M."/>
            <person name="Ferrer M."/>
        </authorList>
    </citation>
    <scope>NUCLEOTIDE SEQUENCE</scope>
</reference>
<keyword evidence="1" id="KW-0175">Coiled coil</keyword>
<sequence>MDENKIPVVEETKNVALEAGNVSGAETTENPVAVENETVDNPSVGEKTALPKSKQAILERLKEIVHNGGEVDRVELEMLKQAFIRLRNAEVDAERKAFVAGGGVEADFVPSADALEKNFKAQVSLIRELRAKAQQAIEKEKEENLEKKLAILEKIKQMSETPDEADKHYDAVKQLQAEWKEIKSVPAERATELWKNYQLYIENFYDQIRLNHEFRAYDFKKNLEIKTHLCEAAEKLADVEDPVSAFHQLQKLHHEFREVGPVAKELREEIWTRFKNASTVINRRHQNHFEMLKAKEAENLVKKEALCAKVEVLLAKERKTFAEWDEDTKELLAIQAEWKTIGFVPRKVNTKIFERFRALCDEYFQKRGDFAKTIRQARSENVAARVALCEQVEALKDSKDWVGTTQKIVELQKAWKEAGMVNYKEGDALWKRFNSACNTFFERKNEMYLARRKEQDANFREKKALIQEMEQLFANKPSNMLEAVRELQSKWNSIGFVPFVKKEKLNSRYREICDKIFAEIHANSGRRNLDNFKKNVAQKGGNDLVRERMRLLNAFETKKQEIKNYETNLTFFNTKSKSGNHLMDELEGRVERLKKDLDLLAEKINALNEQIQAAENQ</sequence>
<organism evidence="3">
    <name type="scientific">gut metagenome</name>
    <dbReference type="NCBI Taxonomy" id="749906"/>
    <lineage>
        <taxon>unclassified sequences</taxon>
        <taxon>metagenomes</taxon>
        <taxon>organismal metagenomes</taxon>
    </lineage>
</organism>